<dbReference type="InterPro" id="IPR014001">
    <property type="entry name" value="Helicase_ATP-bd"/>
</dbReference>
<dbReference type="InterPro" id="IPR001650">
    <property type="entry name" value="Helicase_C-like"/>
</dbReference>
<evidence type="ECO:0000259" key="4">
    <source>
        <dbReference type="PROSITE" id="PS51194"/>
    </source>
</evidence>
<dbReference type="SUPFAM" id="SSF52540">
    <property type="entry name" value="P-loop containing nucleoside triphosphate hydrolases"/>
    <property type="match status" value="2"/>
</dbReference>
<dbReference type="PROSITE" id="PS51192">
    <property type="entry name" value="HELICASE_ATP_BIND_1"/>
    <property type="match status" value="1"/>
</dbReference>
<evidence type="ECO:0000259" key="3">
    <source>
        <dbReference type="PROSITE" id="PS51192"/>
    </source>
</evidence>
<dbReference type="Gene3D" id="3.40.50.300">
    <property type="entry name" value="P-loop containing nucleotide triphosphate hydrolases"/>
    <property type="match status" value="1"/>
</dbReference>
<evidence type="ECO:0000313" key="7">
    <source>
        <dbReference type="RefSeq" id="XP_022248337.1"/>
    </source>
</evidence>
<feature type="compositionally biased region" description="Basic residues" evidence="2">
    <location>
        <begin position="211"/>
        <end position="221"/>
    </location>
</feature>
<dbReference type="Gene3D" id="3.40.50.10810">
    <property type="entry name" value="Tandem AAA-ATPase domain"/>
    <property type="match status" value="1"/>
</dbReference>
<evidence type="ECO:0000313" key="5">
    <source>
        <dbReference type="Proteomes" id="UP000694941"/>
    </source>
</evidence>
<keyword evidence="1" id="KW-0378">Hydrolase</keyword>
<protein>
    <submittedName>
        <fullName evidence="6 7">SWI/SNF-related matrix-associated actin-dependent regulator of chromatin subfamily A containing DEAD/H box 1-like</fullName>
    </submittedName>
</protein>
<evidence type="ECO:0000313" key="6">
    <source>
        <dbReference type="RefSeq" id="XP_022248336.1"/>
    </source>
</evidence>
<accession>A0ABM1SXI1</accession>
<dbReference type="CDD" id="cd18793">
    <property type="entry name" value="SF2_C_SNF"/>
    <property type="match status" value="1"/>
</dbReference>
<reference evidence="6 7" key="1">
    <citation type="submission" date="2025-05" db="UniProtKB">
        <authorList>
            <consortium name="RefSeq"/>
        </authorList>
    </citation>
    <scope>IDENTIFICATION</scope>
    <source>
        <tissue evidence="6 7">Muscle</tissue>
    </source>
</reference>
<dbReference type="SMART" id="SM00487">
    <property type="entry name" value="DEXDc"/>
    <property type="match status" value="1"/>
</dbReference>
<dbReference type="CDD" id="cd17998">
    <property type="entry name" value="DEXHc_SMARCAD1"/>
    <property type="match status" value="1"/>
</dbReference>
<dbReference type="Proteomes" id="UP000694941">
    <property type="component" value="Unplaced"/>
</dbReference>
<feature type="domain" description="Helicase C-terminal" evidence="4">
    <location>
        <begin position="744"/>
        <end position="910"/>
    </location>
</feature>
<evidence type="ECO:0000256" key="1">
    <source>
        <dbReference type="ARBA" id="ARBA00022801"/>
    </source>
</evidence>
<feature type="region of interest" description="Disordered" evidence="2">
    <location>
        <begin position="188"/>
        <end position="258"/>
    </location>
</feature>
<name>A0ABM1SXI1_LIMPO</name>
<evidence type="ECO:0000256" key="2">
    <source>
        <dbReference type="SAM" id="MobiDB-lite"/>
    </source>
</evidence>
<dbReference type="PANTHER" id="PTHR10799">
    <property type="entry name" value="SNF2/RAD54 HELICASE FAMILY"/>
    <property type="match status" value="1"/>
</dbReference>
<dbReference type="InterPro" id="IPR000330">
    <property type="entry name" value="SNF2_N"/>
</dbReference>
<dbReference type="GeneID" id="106464829"/>
<gene>
    <name evidence="6 7" type="primary">LOC106464829</name>
</gene>
<feature type="domain" description="Helicase ATP-binding" evidence="3">
    <location>
        <begin position="388"/>
        <end position="557"/>
    </location>
</feature>
<dbReference type="InterPro" id="IPR038718">
    <property type="entry name" value="SNF2-like_sf"/>
</dbReference>
<keyword evidence="5" id="KW-1185">Reference proteome</keyword>
<dbReference type="RefSeq" id="XP_022248336.1">
    <property type="nucleotide sequence ID" value="XM_022392628.1"/>
</dbReference>
<dbReference type="InterPro" id="IPR049730">
    <property type="entry name" value="SNF2/RAD54-like_C"/>
</dbReference>
<sequence length="912" mass="104560">MELQDILVTCGWNVKKALCELTGDKHTQNESSQNAEDVSGSAMNRTLSEMKKTNHTVNNKQTLNIPSSRQKLRRIVYNDSDEEDKCLTKLHLTTSTKSYSKIKHRPCRGQFVQKPLQDFLKALKTQATSAAPEPTVNKKSCLTISSNSEKYKLKEGIEKGSEDHLQLPKNPEIVKKINLHELRKQKLLDSASSVNNHVDEGETTSDERNRRNMGKASKAKKRQDIGNVSDEEEDDYKNEDVYNSEASDDDDGGNGTLTPSRANVLAFFQTATVEELITVPSCSKKKVDSILSCRPFSGWQDLVKKFEQCKHLTPDLLNGAQNVINMRAAIIKLMQCCQRISDDMEKIVGQLLRGDGTDIEGYITQQPASLTKKLHLAPYQILGLNWLVLMHRQELNGILGDEMGLGKTVQAISFLTHLKETGEDGPHLIVVPSSTLDNWQREFLTWSPTLNVLCYHGSQDERRELRLQIANDEVEDFHILITTYNMITSSAEDRAMFKKMEFYYVIFDEAHMLKNMRSQRYQHLMRVKAKRRLLLTGTPLQNNLIELMSLLIFVMPNMFDGKIDQVKQMFTAVCKSEENRGKFERERIDHAKRMLKPFLLRRLKSEVLQQLPTKHEEIIYRPLSDVQKDHYNRLVARLSKEVQEGRDGNRDNVNKSNAGMMMQLRKAANHPLLFRNHYTDEIIRKMAREIMKEPTHREANEDRVVEDMQVMSDFELHTLCKLYKMLSSFKLNPDIICDSGKLKLLDSLLPELQEKGSRVLIFSQFTMILDILQEYLKIRNYKHLRMDGSSPVLERQELIDQFNDDPDIFIFLLSTRAGGLGINLTAANVVLLHDIDFNPYNDKQAEDRCHRVGQEKEVRVIRMISKDTIEEGILSCAHEKLKLEKDITATDDAAEQEDTHNLASLLKNALGL</sequence>
<dbReference type="SMART" id="SM00490">
    <property type="entry name" value="HELICc"/>
    <property type="match status" value="1"/>
</dbReference>
<dbReference type="Pfam" id="PF00176">
    <property type="entry name" value="SNF2-rel_dom"/>
    <property type="match status" value="1"/>
</dbReference>
<dbReference type="PROSITE" id="PS51194">
    <property type="entry name" value="HELICASE_CTER"/>
    <property type="match status" value="1"/>
</dbReference>
<feature type="compositionally biased region" description="Basic and acidic residues" evidence="2">
    <location>
        <begin position="197"/>
        <end position="210"/>
    </location>
</feature>
<dbReference type="Pfam" id="PF00271">
    <property type="entry name" value="Helicase_C"/>
    <property type="match status" value="1"/>
</dbReference>
<dbReference type="InterPro" id="IPR027417">
    <property type="entry name" value="P-loop_NTPase"/>
</dbReference>
<proteinExistence type="predicted"/>
<dbReference type="RefSeq" id="XP_022248337.1">
    <property type="nucleotide sequence ID" value="XM_022392629.1"/>
</dbReference>
<organism evidence="5 7">
    <name type="scientific">Limulus polyphemus</name>
    <name type="common">Atlantic horseshoe crab</name>
    <dbReference type="NCBI Taxonomy" id="6850"/>
    <lineage>
        <taxon>Eukaryota</taxon>
        <taxon>Metazoa</taxon>
        <taxon>Ecdysozoa</taxon>
        <taxon>Arthropoda</taxon>
        <taxon>Chelicerata</taxon>
        <taxon>Merostomata</taxon>
        <taxon>Xiphosura</taxon>
        <taxon>Limulidae</taxon>
        <taxon>Limulus</taxon>
    </lineage>
</organism>